<proteinExistence type="predicted"/>
<evidence type="ECO:0000259" key="3">
    <source>
        <dbReference type="PROSITE" id="PS50222"/>
    </source>
</evidence>
<dbReference type="SUPFAM" id="SSF47473">
    <property type="entry name" value="EF-hand"/>
    <property type="match status" value="1"/>
</dbReference>
<feature type="signal peptide" evidence="2">
    <location>
        <begin position="1"/>
        <end position="26"/>
    </location>
</feature>
<dbReference type="Pfam" id="PF13202">
    <property type="entry name" value="EF-hand_5"/>
    <property type="match status" value="2"/>
</dbReference>
<dbReference type="EMBL" id="CP060731">
    <property type="protein sequence ID" value="QNN78926.1"/>
    <property type="molecule type" value="Genomic_DNA"/>
</dbReference>
<protein>
    <submittedName>
        <fullName evidence="4">EF-hand domain-containing protein</fullName>
    </submittedName>
</protein>
<dbReference type="PROSITE" id="PS50222">
    <property type="entry name" value="EF_HAND_2"/>
    <property type="match status" value="1"/>
</dbReference>
<feature type="domain" description="EF-hand" evidence="3">
    <location>
        <begin position="88"/>
        <end position="123"/>
    </location>
</feature>
<dbReference type="InterPro" id="IPR011992">
    <property type="entry name" value="EF-hand-dom_pair"/>
</dbReference>
<feature type="region of interest" description="Disordered" evidence="1">
    <location>
        <begin position="27"/>
        <end position="87"/>
    </location>
</feature>
<evidence type="ECO:0000256" key="1">
    <source>
        <dbReference type="SAM" id="MobiDB-lite"/>
    </source>
</evidence>
<dbReference type="InterPro" id="IPR018247">
    <property type="entry name" value="EF_Hand_1_Ca_BS"/>
</dbReference>
<dbReference type="InterPro" id="IPR002048">
    <property type="entry name" value="EF_hand_dom"/>
</dbReference>
<dbReference type="PROSITE" id="PS00018">
    <property type="entry name" value="EF_HAND_1"/>
    <property type="match status" value="1"/>
</dbReference>
<evidence type="ECO:0000313" key="5">
    <source>
        <dbReference type="Proteomes" id="UP000515838"/>
    </source>
</evidence>
<reference evidence="4 5" key="1">
    <citation type="submission" date="2020-08" db="EMBL/GenBank/DDBJ databases">
        <title>Streptomycin Non-resistant strain, P. mexicana.</title>
        <authorList>
            <person name="Ganesh-Kumar S."/>
            <person name="Zhe T."/>
            <person name="Yu Z."/>
            <person name="Min Y."/>
        </authorList>
    </citation>
    <scope>NUCLEOTIDE SEQUENCE [LARGE SCALE GENOMIC DNA]</scope>
    <source>
        <strain evidence="4 5">GTZY2</strain>
    </source>
</reference>
<organism evidence="4 5">
    <name type="scientific">Pseudoxanthomonas mexicana</name>
    <dbReference type="NCBI Taxonomy" id="128785"/>
    <lineage>
        <taxon>Bacteria</taxon>
        <taxon>Pseudomonadati</taxon>
        <taxon>Pseudomonadota</taxon>
        <taxon>Gammaproteobacteria</taxon>
        <taxon>Lysobacterales</taxon>
        <taxon>Lysobacteraceae</taxon>
        <taxon>Pseudoxanthomonas</taxon>
    </lineage>
</organism>
<feature type="chain" id="PRO_5028916789" evidence="2">
    <location>
        <begin position="27"/>
        <end position="125"/>
    </location>
</feature>
<dbReference type="AlphaFoldDB" id="A0A7G9TFQ1"/>
<evidence type="ECO:0000256" key="2">
    <source>
        <dbReference type="SAM" id="SignalP"/>
    </source>
</evidence>
<dbReference type="RefSeq" id="WP_187574213.1">
    <property type="nucleotide sequence ID" value="NZ_CP060731.1"/>
</dbReference>
<dbReference type="Proteomes" id="UP000515838">
    <property type="component" value="Chromosome"/>
</dbReference>
<dbReference type="GeneID" id="81470477"/>
<dbReference type="GO" id="GO:0005509">
    <property type="term" value="F:calcium ion binding"/>
    <property type="evidence" value="ECO:0007669"/>
    <property type="project" value="InterPro"/>
</dbReference>
<name>A0A7G9TFQ1_PSEMX</name>
<sequence length="125" mass="12927">MKNNTRKPLIALAALSAALAMPLAFAQEKAEDAAAQAQTQQSEPTAEQATGSTTQSPTQSTQSATQGKQGWADVDTDGDGAISKQEATANAGLSQVFDQADANADGSLSADEYKAFVSKNYGEQK</sequence>
<keyword evidence="2" id="KW-0732">Signal</keyword>
<feature type="compositionally biased region" description="Low complexity" evidence="1">
    <location>
        <begin position="27"/>
        <end position="67"/>
    </location>
</feature>
<accession>A0A7G9TFQ1</accession>
<dbReference type="Gene3D" id="1.10.238.10">
    <property type="entry name" value="EF-hand"/>
    <property type="match status" value="1"/>
</dbReference>
<gene>
    <name evidence="4" type="ORF">IAE60_05825</name>
</gene>
<evidence type="ECO:0000313" key="4">
    <source>
        <dbReference type="EMBL" id="QNN78926.1"/>
    </source>
</evidence>